<keyword evidence="1" id="KW-1133">Transmembrane helix</keyword>
<proteinExistence type="predicted"/>
<evidence type="ECO:0008006" key="4">
    <source>
        <dbReference type="Google" id="ProtNLM"/>
    </source>
</evidence>
<name>A0A1G7C8F9_9FLAO</name>
<feature type="transmembrane region" description="Helical" evidence="1">
    <location>
        <begin position="122"/>
        <end position="140"/>
    </location>
</feature>
<accession>A0A1G7C8F9</accession>
<sequence>MEISNQIVLRPRFKLTVKQSKEAIVSLFEAANKNQKDFLTNIVDEHIFIRIPKEQHHFWTPHLHLEIRDEGENYSDLHGFFGPNPKVWTLFIFLHFVLAILFIGLGIWIYTNSRLDKSYLPQMAGMLFLIICWIGLYIGGRLGKATGKQQMEELYQFMNQTLQL</sequence>
<evidence type="ECO:0000256" key="1">
    <source>
        <dbReference type="SAM" id="Phobius"/>
    </source>
</evidence>
<evidence type="ECO:0000313" key="3">
    <source>
        <dbReference type="Proteomes" id="UP000199321"/>
    </source>
</evidence>
<dbReference type="OrthoDB" id="1451346at2"/>
<dbReference type="AlphaFoldDB" id="A0A1G7C8F9"/>
<protein>
    <recommendedName>
        <fullName evidence="4">GTP-binding protein</fullName>
    </recommendedName>
</protein>
<organism evidence="2 3">
    <name type="scientific">Ulvibacter litoralis</name>
    <dbReference type="NCBI Taxonomy" id="227084"/>
    <lineage>
        <taxon>Bacteria</taxon>
        <taxon>Pseudomonadati</taxon>
        <taxon>Bacteroidota</taxon>
        <taxon>Flavobacteriia</taxon>
        <taxon>Flavobacteriales</taxon>
        <taxon>Flavobacteriaceae</taxon>
        <taxon>Ulvibacter</taxon>
    </lineage>
</organism>
<dbReference type="RefSeq" id="WP_093139553.1">
    <property type="nucleotide sequence ID" value="NZ_BMWO01000001.1"/>
</dbReference>
<dbReference type="Proteomes" id="UP000199321">
    <property type="component" value="Unassembled WGS sequence"/>
</dbReference>
<evidence type="ECO:0000313" key="2">
    <source>
        <dbReference type="EMBL" id="SDE35597.1"/>
    </source>
</evidence>
<dbReference type="STRING" id="227084.SAMN05421855_101242"/>
<reference evidence="2 3" key="1">
    <citation type="submission" date="2016-10" db="EMBL/GenBank/DDBJ databases">
        <authorList>
            <person name="de Groot N.N."/>
        </authorList>
    </citation>
    <scope>NUCLEOTIDE SEQUENCE [LARGE SCALE GENOMIC DNA]</scope>
    <source>
        <strain evidence="2 3">DSM 16195</strain>
    </source>
</reference>
<keyword evidence="1" id="KW-0472">Membrane</keyword>
<dbReference type="EMBL" id="FNBA01000001">
    <property type="protein sequence ID" value="SDE35597.1"/>
    <property type="molecule type" value="Genomic_DNA"/>
</dbReference>
<keyword evidence="3" id="KW-1185">Reference proteome</keyword>
<gene>
    <name evidence="2" type="ORF">SAMN05421855_101242</name>
</gene>
<keyword evidence="1" id="KW-0812">Transmembrane</keyword>
<feature type="transmembrane region" description="Helical" evidence="1">
    <location>
        <begin position="87"/>
        <end position="110"/>
    </location>
</feature>